<dbReference type="GO" id="GO:0004175">
    <property type="term" value="F:endopeptidase activity"/>
    <property type="evidence" value="ECO:0007669"/>
    <property type="project" value="UniProtKB-ARBA"/>
</dbReference>
<gene>
    <name evidence="4" type="ORF">Lp19_2728</name>
</gene>
<keyword evidence="4" id="KW-0378">Hydrolase</keyword>
<name>A0A165R8N7_LACPN</name>
<proteinExistence type="inferred from homology"/>
<evidence type="ECO:0000313" key="4">
    <source>
        <dbReference type="EMBL" id="KZU92746.1"/>
    </source>
</evidence>
<evidence type="ECO:0000256" key="2">
    <source>
        <dbReference type="SAM" id="Phobius"/>
    </source>
</evidence>
<organism evidence="4 5">
    <name type="scientific">Lactiplantibacillus plantarum</name>
    <name type="common">Lactobacillus plantarum</name>
    <dbReference type="NCBI Taxonomy" id="1590"/>
    <lineage>
        <taxon>Bacteria</taxon>
        <taxon>Bacillati</taxon>
        <taxon>Bacillota</taxon>
        <taxon>Bacilli</taxon>
        <taxon>Lactobacillales</taxon>
        <taxon>Lactobacillaceae</taxon>
        <taxon>Lactiplantibacillus</taxon>
    </lineage>
</organism>
<sequence length="211" mass="23462">MQLVVKVGGWLGLVLIEQWATGVCLTGLQARSAGATIFLLGSGTLVLMVLALGLGYGSRQAWWRPIAHWRPVLINGGWALVSLLGLSLIMMTSMHRGGQDTTANQQVLTDWLISLRGWRQVWLIGQLVIIAPLMEELLFRGLFCRWFLGNHQSWQAIVSAGAFASVHEMRLSLSWLLYFGAGLILACLYQRQHDLRLNLVVHSLYNGLSLI</sequence>
<feature type="transmembrane region" description="Helical" evidence="2">
    <location>
        <begin position="172"/>
        <end position="189"/>
    </location>
</feature>
<dbReference type="PATRIC" id="fig|1590.201.peg.2652"/>
<evidence type="ECO:0000256" key="1">
    <source>
        <dbReference type="ARBA" id="ARBA00009067"/>
    </source>
</evidence>
<dbReference type="EMBL" id="LUXM01000038">
    <property type="protein sequence ID" value="KZU92746.1"/>
    <property type="molecule type" value="Genomic_DNA"/>
</dbReference>
<dbReference type="GO" id="GO:0080120">
    <property type="term" value="P:CAAX-box protein maturation"/>
    <property type="evidence" value="ECO:0007669"/>
    <property type="project" value="UniProtKB-ARBA"/>
</dbReference>
<feature type="transmembrane region" description="Helical" evidence="2">
    <location>
        <begin position="34"/>
        <end position="56"/>
    </location>
</feature>
<dbReference type="RefSeq" id="WP_063489657.1">
    <property type="nucleotide sequence ID" value="NZ_CP025417.1"/>
</dbReference>
<keyword evidence="2" id="KW-0472">Membrane</keyword>
<keyword evidence="2" id="KW-1133">Transmembrane helix</keyword>
<accession>A0A165R8N7</accession>
<dbReference type="InterPro" id="IPR052710">
    <property type="entry name" value="CAAX_protease"/>
</dbReference>
<dbReference type="GO" id="GO:0006508">
    <property type="term" value="P:proteolysis"/>
    <property type="evidence" value="ECO:0007669"/>
    <property type="project" value="UniProtKB-KW"/>
</dbReference>
<protein>
    <submittedName>
        <fullName evidence="4">Membrane-bound protease CAAX family</fullName>
    </submittedName>
</protein>
<feature type="transmembrane region" description="Helical" evidence="2">
    <location>
        <begin position="7"/>
        <end position="28"/>
    </location>
</feature>
<comment type="caution">
    <text evidence="4">The sequence shown here is derived from an EMBL/GenBank/DDBJ whole genome shotgun (WGS) entry which is preliminary data.</text>
</comment>
<reference evidence="4 5" key="1">
    <citation type="submission" date="2016-03" db="EMBL/GenBank/DDBJ databases">
        <title>Comparative genomics of 54 Lactobacillus plantarum strains reveals genomic uncoupling from niche constraints.</title>
        <authorList>
            <person name="Martino M.E."/>
        </authorList>
    </citation>
    <scope>NUCLEOTIDE SEQUENCE [LARGE SCALE GENOMIC DNA]</scope>
    <source>
        <strain evidence="4 5">19.1</strain>
    </source>
</reference>
<keyword evidence="2" id="KW-0812">Transmembrane</keyword>
<dbReference type="Pfam" id="PF02517">
    <property type="entry name" value="Rce1-like"/>
    <property type="match status" value="1"/>
</dbReference>
<dbReference type="Proteomes" id="UP000076882">
    <property type="component" value="Unassembled WGS sequence"/>
</dbReference>
<dbReference type="AlphaFoldDB" id="A0A165R8N7"/>
<comment type="similarity">
    <text evidence="1">Belongs to the UPF0177 family.</text>
</comment>
<feature type="transmembrane region" description="Helical" evidence="2">
    <location>
        <begin position="77"/>
        <end position="97"/>
    </location>
</feature>
<dbReference type="PANTHER" id="PTHR36435:SF1">
    <property type="entry name" value="CAAX AMINO TERMINAL PROTEASE FAMILY PROTEIN"/>
    <property type="match status" value="1"/>
</dbReference>
<evidence type="ECO:0000313" key="5">
    <source>
        <dbReference type="Proteomes" id="UP000076882"/>
    </source>
</evidence>
<evidence type="ECO:0000259" key="3">
    <source>
        <dbReference type="Pfam" id="PF02517"/>
    </source>
</evidence>
<feature type="domain" description="CAAX prenyl protease 2/Lysostaphin resistance protein A-like" evidence="3">
    <location>
        <begin position="119"/>
        <end position="207"/>
    </location>
</feature>
<dbReference type="PANTHER" id="PTHR36435">
    <property type="entry name" value="SLR1288 PROTEIN"/>
    <property type="match status" value="1"/>
</dbReference>
<keyword evidence="4" id="KW-0645">Protease</keyword>
<dbReference type="InterPro" id="IPR003675">
    <property type="entry name" value="Rce1/LyrA-like_dom"/>
</dbReference>